<evidence type="ECO:0000259" key="9">
    <source>
        <dbReference type="PROSITE" id="PS50850"/>
    </source>
</evidence>
<evidence type="ECO:0000256" key="8">
    <source>
        <dbReference type="SAM" id="Phobius"/>
    </source>
</evidence>
<feature type="transmembrane region" description="Helical" evidence="8">
    <location>
        <begin position="116"/>
        <end position="132"/>
    </location>
</feature>
<accession>A0A1E4SBH3</accession>
<dbReference type="GO" id="GO:0005351">
    <property type="term" value="F:carbohydrate:proton symporter activity"/>
    <property type="evidence" value="ECO:0007669"/>
    <property type="project" value="TreeGrafter"/>
</dbReference>
<dbReference type="PROSITE" id="PS50850">
    <property type="entry name" value="MFS"/>
    <property type="match status" value="1"/>
</dbReference>
<gene>
    <name evidence="10" type="primary">HXT2.3</name>
    <name evidence="10" type="ORF">CANTADRAFT_27608</name>
</gene>
<dbReference type="PROSITE" id="PS00216">
    <property type="entry name" value="SUGAR_TRANSPORT_1"/>
    <property type="match status" value="1"/>
</dbReference>
<reference evidence="11" key="1">
    <citation type="submission" date="2016-05" db="EMBL/GenBank/DDBJ databases">
        <title>Comparative genomics of biotechnologically important yeasts.</title>
        <authorList>
            <consortium name="DOE Joint Genome Institute"/>
            <person name="Riley R."/>
            <person name="Haridas S."/>
            <person name="Wolfe K.H."/>
            <person name="Lopes M.R."/>
            <person name="Hittinger C.T."/>
            <person name="Goker M."/>
            <person name="Salamov A."/>
            <person name="Wisecaver J."/>
            <person name="Long T.M."/>
            <person name="Aerts A.L."/>
            <person name="Barry K."/>
            <person name="Choi C."/>
            <person name="Clum A."/>
            <person name="Coughlan A.Y."/>
            <person name="Deshpande S."/>
            <person name="Douglass A.P."/>
            <person name="Hanson S.J."/>
            <person name="Klenk H.-P."/>
            <person name="Labutti K."/>
            <person name="Lapidus A."/>
            <person name="Lindquist E."/>
            <person name="Lipzen A."/>
            <person name="Meier-Kolthoff J.P."/>
            <person name="Ohm R.A."/>
            <person name="Otillar R.P."/>
            <person name="Pangilinan J."/>
            <person name="Peng Y."/>
            <person name="Rokas A."/>
            <person name="Rosa C.A."/>
            <person name="Scheuner C."/>
            <person name="Sibirny A.A."/>
            <person name="Slot J.C."/>
            <person name="Stielow J.B."/>
            <person name="Sun H."/>
            <person name="Kurtzman C.P."/>
            <person name="Blackwell M."/>
            <person name="Grigoriev I.V."/>
            <person name="Jeffries T.W."/>
        </authorList>
    </citation>
    <scope>NUCLEOTIDE SEQUENCE [LARGE SCALE GENOMIC DNA]</scope>
    <source>
        <strain evidence="11">NRRL Y-17324</strain>
    </source>
</reference>
<dbReference type="InterPro" id="IPR003663">
    <property type="entry name" value="Sugar/inositol_transpt"/>
</dbReference>
<evidence type="ECO:0000256" key="2">
    <source>
        <dbReference type="ARBA" id="ARBA00010992"/>
    </source>
</evidence>
<comment type="similarity">
    <text evidence="2 7">Belongs to the major facilitator superfamily. Sugar transporter (TC 2.A.1.1) family.</text>
</comment>
<feature type="transmembrane region" description="Helical" evidence="8">
    <location>
        <begin position="468"/>
        <end position="486"/>
    </location>
</feature>
<feature type="transmembrane region" description="Helical" evidence="8">
    <location>
        <begin position="299"/>
        <end position="321"/>
    </location>
</feature>
<keyword evidence="3 7" id="KW-0813">Transport</keyword>
<protein>
    <submittedName>
        <fullName evidence="10">Hexose transporter</fullName>
    </submittedName>
</protein>
<dbReference type="SUPFAM" id="SSF103473">
    <property type="entry name" value="MFS general substrate transporter"/>
    <property type="match status" value="1"/>
</dbReference>
<dbReference type="InterPro" id="IPR005828">
    <property type="entry name" value="MFS_sugar_transport-like"/>
</dbReference>
<evidence type="ECO:0000256" key="3">
    <source>
        <dbReference type="ARBA" id="ARBA00022448"/>
    </source>
</evidence>
<dbReference type="STRING" id="984487.A0A1E4SBH3"/>
<feature type="transmembrane region" description="Helical" evidence="8">
    <location>
        <begin position="178"/>
        <end position="196"/>
    </location>
</feature>
<dbReference type="InterPro" id="IPR020846">
    <property type="entry name" value="MFS_dom"/>
</dbReference>
<dbReference type="OrthoDB" id="6133115at2759"/>
<dbReference type="NCBIfam" id="TIGR00879">
    <property type="entry name" value="SP"/>
    <property type="match status" value="1"/>
</dbReference>
<feature type="transmembrane region" description="Helical" evidence="8">
    <location>
        <begin position="407"/>
        <end position="426"/>
    </location>
</feature>
<evidence type="ECO:0000313" key="11">
    <source>
        <dbReference type="Proteomes" id="UP000094285"/>
    </source>
</evidence>
<dbReference type="FunFam" id="1.20.1250.20:FF:000117">
    <property type="entry name" value="MFS hexose transporter"/>
    <property type="match status" value="1"/>
</dbReference>
<evidence type="ECO:0000256" key="1">
    <source>
        <dbReference type="ARBA" id="ARBA00004141"/>
    </source>
</evidence>
<feature type="transmembrane region" description="Helical" evidence="8">
    <location>
        <begin position="89"/>
        <end position="109"/>
    </location>
</feature>
<feature type="transmembrane region" description="Helical" evidence="8">
    <location>
        <begin position="138"/>
        <end position="157"/>
    </location>
</feature>
<evidence type="ECO:0000313" key="10">
    <source>
        <dbReference type="EMBL" id="ODV76853.1"/>
    </source>
</evidence>
<dbReference type="RefSeq" id="XP_020061975.1">
    <property type="nucleotide sequence ID" value="XM_020208165.1"/>
</dbReference>
<dbReference type="InterPro" id="IPR050360">
    <property type="entry name" value="MFS_Sugar_Transporters"/>
</dbReference>
<feature type="transmembrane region" description="Helical" evidence="8">
    <location>
        <begin position="366"/>
        <end position="387"/>
    </location>
</feature>
<keyword evidence="4 8" id="KW-0812">Transmembrane</keyword>
<evidence type="ECO:0000256" key="5">
    <source>
        <dbReference type="ARBA" id="ARBA00022989"/>
    </source>
</evidence>
<organism evidence="10 11">
    <name type="scientific">Suhomyces tanzawaensis NRRL Y-17324</name>
    <dbReference type="NCBI Taxonomy" id="984487"/>
    <lineage>
        <taxon>Eukaryota</taxon>
        <taxon>Fungi</taxon>
        <taxon>Dikarya</taxon>
        <taxon>Ascomycota</taxon>
        <taxon>Saccharomycotina</taxon>
        <taxon>Pichiomycetes</taxon>
        <taxon>Debaryomycetaceae</taxon>
        <taxon>Suhomyces</taxon>
    </lineage>
</organism>
<dbReference type="Gene3D" id="1.20.1250.20">
    <property type="entry name" value="MFS general substrate transporter like domains"/>
    <property type="match status" value="1"/>
</dbReference>
<dbReference type="InterPro" id="IPR036259">
    <property type="entry name" value="MFS_trans_sf"/>
</dbReference>
<name>A0A1E4SBH3_9ASCO</name>
<dbReference type="EMBL" id="KV453917">
    <property type="protein sequence ID" value="ODV76853.1"/>
    <property type="molecule type" value="Genomic_DNA"/>
</dbReference>
<sequence>MADNKETSEIRQDSIALDDRLIHEGIDELVKLDKSWWKYSYLRNLHWFVFLITLTSTNNGYDGSMLNGLQSLSTWQKAMGHPKGQKLGALSNGALYGNLVSFLFASYVSDKFGRKWCIMGGNFLTLVGAVLQGASTNYAFFLVSRIILGFGSGIATVSSPPLISEIAYPTYRPVCTTFYNVCWYLGALVAAWVTYGTRTLGDEYAWKIPSYLQGFMPVFQIAFMYWVPESPRWLISKGKNDKAQEVLARIHTGNATDEKSRKLVAFEMQEIQSTLEMEKIMATSRYVDFITIKSYRKRIFLAIFTGIMMQLSGNGLVSYYLNLVLNSIGIRGEKEQLQINGGLMAYNLVVSCIIAASVARFRRRTLFLTCVSGMLITYILWTILSALNQQRNFEDKSFANGVLAMIFLYYLSYNIGINGLPFLYVTEILPYSHRAKGINIFQLTQQLVSVYNGYVNPIAMDAIQWKYYIVYCCILVVELLVVYFFYVETSGYTLEEVAKVFGDDPNEVLMPLHSPSGKFHSNHHENENSDISSEKIAMVGSKV</sequence>
<comment type="subcellular location">
    <subcellularLocation>
        <location evidence="1">Membrane</location>
        <topology evidence="1">Multi-pass membrane protein</topology>
    </subcellularLocation>
</comment>
<dbReference type="GO" id="GO:0016020">
    <property type="term" value="C:membrane"/>
    <property type="evidence" value="ECO:0007669"/>
    <property type="project" value="UniProtKB-SubCell"/>
</dbReference>
<dbReference type="PROSITE" id="PS00217">
    <property type="entry name" value="SUGAR_TRANSPORT_2"/>
    <property type="match status" value="1"/>
</dbReference>
<keyword evidence="11" id="KW-1185">Reference proteome</keyword>
<dbReference type="InterPro" id="IPR005829">
    <property type="entry name" value="Sugar_transporter_CS"/>
</dbReference>
<keyword evidence="6 8" id="KW-0472">Membrane</keyword>
<dbReference type="Proteomes" id="UP000094285">
    <property type="component" value="Unassembled WGS sequence"/>
</dbReference>
<proteinExistence type="inferred from homology"/>
<dbReference type="Pfam" id="PF00083">
    <property type="entry name" value="Sugar_tr"/>
    <property type="match status" value="1"/>
</dbReference>
<dbReference type="PANTHER" id="PTHR48022">
    <property type="entry name" value="PLASTIDIC GLUCOSE TRANSPORTER 4"/>
    <property type="match status" value="1"/>
</dbReference>
<dbReference type="PRINTS" id="PR00171">
    <property type="entry name" value="SUGRTRNSPORT"/>
</dbReference>
<keyword evidence="5 8" id="KW-1133">Transmembrane helix</keyword>
<dbReference type="AlphaFoldDB" id="A0A1E4SBH3"/>
<evidence type="ECO:0000256" key="4">
    <source>
        <dbReference type="ARBA" id="ARBA00022692"/>
    </source>
</evidence>
<evidence type="ECO:0000256" key="7">
    <source>
        <dbReference type="RuleBase" id="RU003346"/>
    </source>
</evidence>
<feature type="transmembrane region" description="Helical" evidence="8">
    <location>
        <begin position="341"/>
        <end position="359"/>
    </location>
</feature>
<dbReference type="GeneID" id="30982302"/>
<feature type="domain" description="Major facilitator superfamily (MFS) profile" evidence="9">
    <location>
        <begin position="48"/>
        <end position="490"/>
    </location>
</feature>
<evidence type="ECO:0000256" key="6">
    <source>
        <dbReference type="ARBA" id="ARBA00023136"/>
    </source>
</evidence>
<dbReference type="PANTHER" id="PTHR48022:SF24">
    <property type="entry name" value="HEXOSE TRANSPORTER PROTEIN (AFU_ORTHOLOGUE AFUA_8G04480)"/>
    <property type="match status" value="1"/>
</dbReference>